<gene>
    <name evidence="5" type="ORF">CEUSTIGMA_g1730.t1</name>
</gene>
<dbReference type="InterPro" id="IPR024864">
    <property type="entry name" value="Nup54/Nup57/Nup44"/>
</dbReference>
<dbReference type="GO" id="GO:0044613">
    <property type="term" value="C:nuclear pore central transport channel"/>
    <property type="evidence" value="ECO:0007669"/>
    <property type="project" value="TreeGrafter"/>
</dbReference>
<keyword evidence="6" id="KW-1185">Reference proteome</keyword>
<evidence type="ECO:0000313" key="6">
    <source>
        <dbReference type="Proteomes" id="UP000232323"/>
    </source>
</evidence>
<dbReference type="Pfam" id="PF13874">
    <property type="entry name" value="Nup54"/>
    <property type="match status" value="1"/>
</dbReference>
<dbReference type="AlphaFoldDB" id="A0A250WTZ2"/>
<sequence length="264" mass="29177">MCMQMAPSTFNNAGSADTALKEIHEIKAAYTTSSPSFKFQHLFLNVVENPAQRVKPGHVDEIRWRQALAQAGGPNNADKLWPVSAVGFKDLLTRSAAQQQAIDENQQRLKSLTELSHSMSKKHSVELKGRASEIQKRHIELSHRLLHVTRLLDALESRLASSLGYRGDLAHNKEIDLSKQVSAAEGILAPGGSSSLQRRLESVVSSARLRSGMVGSSWGDASQAQLDPQSMQQLFAVLKEHAEGVRQLQEVLKRDQMDLQIIRS</sequence>
<dbReference type="GO" id="GO:0006999">
    <property type="term" value="P:nuclear pore organization"/>
    <property type="evidence" value="ECO:0007669"/>
    <property type="project" value="TreeGrafter"/>
</dbReference>
<dbReference type="GO" id="GO:0036228">
    <property type="term" value="P:protein localization to nuclear inner membrane"/>
    <property type="evidence" value="ECO:0007669"/>
    <property type="project" value="TreeGrafter"/>
</dbReference>
<dbReference type="InterPro" id="IPR025712">
    <property type="entry name" value="Nup54_alpha-helical_dom"/>
</dbReference>
<dbReference type="GO" id="GO:0017056">
    <property type="term" value="F:structural constituent of nuclear pore"/>
    <property type="evidence" value="ECO:0007669"/>
    <property type="project" value="TreeGrafter"/>
</dbReference>
<organism evidence="5 6">
    <name type="scientific">Chlamydomonas eustigma</name>
    <dbReference type="NCBI Taxonomy" id="1157962"/>
    <lineage>
        <taxon>Eukaryota</taxon>
        <taxon>Viridiplantae</taxon>
        <taxon>Chlorophyta</taxon>
        <taxon>core chlorophytes</taxon>
        <taxon>Chlorophyceae</taxon>
        <taxon>CS clade</taxon>
        <taxon>Chlamydomonadales</taxon>
        <taxon>Chlamydomonadaceae</taxon>
        <taxon>Chlamydomonas</taxon>
    </lineage>
</organism>
<proteinExistence type="predicted"/>
<dbReference type="EMBL" id="BEGY01000006">
    <property type="protein sequence ID" value="GAX74281.1"/>
    <property type="molecule type" value="Genomic_DNA"/>
</dbReference>
<dbReference type="PANTHER" id="PTHR13000">
    <property type="entry name" value="NUCLEOPORIN P54"/>
    <property type="match status" value="1"/>
</dbReference>
<dbReference type="PANTHER" id="PTHR13000:SF0">
    <property type="entry name" value="NUCLEOPORIN P54"/>
    <property type="match status" value="1"/>
</dbReference>
<name>A0A250WTZ2_9CHLO</name>
<evidence type="ECO:0000256" key="3">
    <source>
        <dbReference type="ARBA" id="ARBA00023242"/>
    </source>
</evidence>
<accession>A0A250WTZ2</accession>
<evidence type="ECO:0000313" key="5">
    <source>
        <dbReference type="EMBL" id="GAX74281.1"/>
    </source>
</evidence>
<keyword evidence="3" id="KW-0539">Nucleus</keyword>
<protein>
    <recommendedName>
        <fullName evidence="4">Nucleoporin Nup54 alpha-helical domain-containing protein</fullName>
    </recommendedName>
</protein>
<dbReference type="STRING" id="1157962.A0A250WTZ2"/>
<evidence type="ECO:0000256" key="1">
    <source>
        <dbReference type="ARBA" id="ARBA00004123"/>
    </source>
</evidence>
<comment type="subcellular location">
    <subcellularLocation>
        <location evidence="1">Nucleus</location>
    </subcellularLocation>
</comment>
<evidence type="ECO:0000256" key="2">
    <source>
        <dbReference type="ARBA" id="ARBA00022448"/>
    </source>
</evidence>
<reference evidence="5 6" key="1">
    <citation type="submission" date="2017-08" db="EMBL/GenBank/DDBJ databases">
        <title>Acidophilic green algal genome provides insights into adaptation to an acidic environment.</title>
        <authorList>
            <person name="Hirooka S."/>
            <person name="Hirose Y."/>
            <person name="Kanesaki Y."/>
            <person name="Higuchi S."/>
            <person name="Fujiwara T."/>
            <person name="Onuma R."/>
            <person name="Era A."/>
            <person name="Ohbayashi R."/>
            <person name="Uzuka A."/>
            <person name="Nozaki H."/>
            <person name="Yoshikawa H."/>
            <person name="Miyagishima S.Y."/>
        </authorList>
    </citation>
    <scope>NUCLEOTIDE SEQUENCE [LARGE SCALE GENOMIC DNA]</scope>
    <source>
        <strain evidence="5 6">NIES-2499</strain>
    </source>
</reference>
<dbReference type="Proteomes" id="UP000232323">
    <property type="component" value="Unassembled WGS sequence"/>
</dbReference>
<dbReference type="OrthoDB" id="6162375at2759"/>
<comment type="caution">
    <text evidence="5">The sequence shown here is derived from an EMBL/GenBank/DDBJ whole genome shotgun (WGS) entry which is preliminary data.</text>
</comment>
<evidence type="ECO:0000259" key="4">
    <source>
        <dbReference type="Pfam" id="PF13874"/>
    </source>
</evidence>
<keyword evidence="2" id="KW-0813">Transport</keyword>
<dbReference type="GO" id="GO:0006607">
    <property type="term" value="P:NLS-bearing protein import into nucleus"/>
    <property type="evidence" value="ECO:0007669"/>
    <property type="project" value="TreeGrafter"/>
</dbReference>
<feature type="domain" description="Nucleoporin Nup54 alpha-helical" evidence="4">
    <location>
        <begin position="55"/>
        <end position="182"/>
    </location>
</feature>